<evidence type="ECO:0000313" key="1">
    <source>
        <dbReference type="Proteomes" id="UP000046392"/>
    </source>
</evidence>
<proteinExistence type="predicted"/>
<accession>A0A0N5BQU8</accession>
<name>A0A0N5BQU8_STREA</name>
<dbReference type="Proteomes" id="UP000046392">
    <property type="component" value="Unplaced"/>
</dbReference>
<organism evidence="1 2">
    <name type="scientific">Strongyloides papillosus</name>
    <name type="common">Intestinal threadworm</name>
    <dbReference type="NCBI Taxonomy" id="174720"/>
    <lineage>
        <taxon>Eukaryota</taxon>
        <taxon>Metazoa</taxon>
        <taxon>Ecdysozoa</taxon>
        <taxon>Nematoda</taxon>
        <taxon>Chromadorea</taxon>
        <taxon>Rhabditida</taxon>
        <taxon>Tylenchina</taxon>
        <taxon>Panagrolaimomorpha</taxon>
        <taxon>Strongyloidoidea</taxon>
        <taxon>Strongyloididae</taxon>
        <taxon>Strongyloides</taxon>
    </lineage>
</organism>
<reference evidence="2" key="1">
    <citation type="submission" date="2017-02" db="UniProtKB">
        <authorList>
            <consortium name="WormBaseParasite"/>
        </authorList>
    </citation>
    <scope>IDENTIFICATION</scope>
</reference>
<protein>
    <submittedName>
        <fullName evidence="2">Transthyretin-like family protein</fullName>
    </submittedName>
</protein>
<evidence type="ECO:0000313" key="2">
    <source>
        <dbReference type="WBParaSite" id="SPAL_0000825800.1"/>
    </source>
</evidence>
<dbReference type="AlphaFoldDB" id="A0A0N5BQU8"/>
<sequence length="148" mass="16733">MSNIVKSNSNKVLLTIHATPNSPKSHKRPPVADNAVITVKAIMGHTDGNMIFPGTTGVCGQRITFKVDLPKKEIDKGIYYVGFFFSNGYSSIIKKIPEDCKYTNLERPSWICELGDLNPYLDRSGEIKELYKKFLQCLEISDLRNCRF</sequence>
<keyword evidence="1" id="KW-1185">Reference proteome</keyword>
<dbReference type="WBParaSite" id="SPAL_0000825800.1">
    <property type="protein sequence ID" value="SPAL_0000825800.1"/>
    <property type="gene ID" value="SPAL_0000825800"/>
</dbReference>